<accession>A0A811V4P0</accession>
<gene>
    <name evidence="2" type="ORF">CCAP1982_LOCUS14216</name>
</gene>
<name>A0A811V4P0_CERCA</name>
<reference evidence="2" key="1">
    <citation type="submission" date="2020-11" db="EMBL/GenBank/DDBJ databases">
        <authorList>
            <person name="Whitehead M."/>
        </authorList>
    </citation>
    <scope>NUCLEOTIDE SEQUENCE</scope>
    <source>
        <strain evidence="2">EGII</strain>
    </source>
</reference>
<dbReference type="EMBL" id="CAJHJT010000034">
    <property type="protein sequence ID" value="CAD7005874.1"/>
    <property type="molecule type" value="Genomic_DNA"/>
</dbReference>
<dbReference type="AlphaFoldDB" id="A0A811V4P0"/>
<protein>
    <submittedName>
        <fullName evidence="2">(Mediterranean fruit fly) hypothetical protein</fullName>
    </submittedName>
</protein>
<feature type="region of interest" description="Disordered" evidence="1">
    <location>
        <begin position="1"/>
        <end position="94"/>
    </location>
</feature>
<feature type="compositionally biased region" description="Basic and acidic residues" evidence="1">
    <location>
        <begin position="83"/>
        <end position="94"/>
    </location>
</feature>
<feature type="compositionally biased region" description="Polar residues" evidence="1">
    <location>
        <begin position="1"/>
        <end position="20"/>
    </location>
</feature>
<evidence type="ECO:0000313" key="3">
    <source>
        <dbReference type="Proteomes" id="UP000606786"/>
    </source>
</evidence>
<evidence type="ECO:0000313" key="2">
    <source>
        <dbReference type="EMBL" id="CAD7005874.1"/>
    </source>
</evidence>
<dbReference type="Proteomes" id="UP000606786">
    <property type="component" value="Unassembled WGS sequence"/>
</dbReference>
<organism evidence="2 3">
    <name type="scientific">Ceratitis capitata</name>
    <name type="common">Mediterranean fruit fly</name>
    <name type="synonym">Tephritis capitata</name>
    <dbReference type="NCBI Taxonomy" id="7213"/>
    <lineage>
        <taxon>Eukaryota</taxon>
        <taxon>Metazoa</taxon>
        <taxon>Ecdysozoa</taxon>
        <taxon>Arthropoda</taxon>
        <taxon>Hexapoda</taxon>
        <taxon>Insecta</taxon>
        <taxon>Pterygota</taxon>
        <taxon>Neoptera</taxon>
        <taxon>Endopterygota</taxon>
        <taxon>Diptera</taxon>
        <taxon>Brachycera</taxon>
        <taxon>Muscomorpha</taxon>
        <taxon>Tephritoidea</taxon>
        <taxon>Tephritidae</taxon>
        <taxon>Ceratitis</taxon>
        <taxon>Ceratitis</taxon>
    </lineage>
</organism>
<proteinExistence type="predicted"/>
<keyword evidence="3" id="KW-1185">Reference proteome</keyword>
<evidence type="ECO:0000256" key="1">
    <source>
        <dbReference type="SAM" id="MobiDB-lite"/>
    </source>
</evidence>
<comment type="caution">
    <text evidence="2">The sequence shown here is derived from an EMBL/GenBank/DDBJ whole genome shotgun (WGS) entry which is preliminary data.</text>
</comment>
<sequence>QQTATATNDETTVNNGQQTAKKNRQQTTIQHRRRHNNKQANNKNSYKSEAKPTADVGSVGGKTRRSQTPDTLYVVADGGGEEINAKPAERQQHE</sequence>
<feature type="non-terminal residue" evidence="2">
    <location>
        <position position="1"/>
    </location>
</feature>